<evidence type="ECO:0000259" key="1">
    <source>
        <dbReference type="Pfam" id="PF13173"/>
    </source>
</evidence>
<proteinExistence type="predicted"/>
<dbReference type="InterPro" id="IPR025420">
    <property type="entry name" value="DUF4143"/>
</dbReference>
<dbReference type="PANTHER" id="PTHR33295:SF20">
    <property type="entry name" value="ATPASE"/>
    <property type="match status" value="1"/>
</dbReference>
<keyword evidence="3" id="KW-0547">Nucleotide-binding</keyword>
<dbReference type="RefSeq" id="WP_177716932.1">
    <property type="nucleotide sequence ID" value="NZ_JACRSQ010000050.1"/>
</dbReference>
<name>A0A926DTT5_9FIRM</name>
<dbReference type="SUPFAM" id="SSF52540">
    <property type="entry name" value="P-loop containing nucleoside triphosphate hydrolases"/>
    <property type="match status" value="1"/>
</dbReference>
<dbReference type="Proteomes" id="UP000657006">
    <property type="component" value="Unassembled WGS sequence"/>
</dbReference>
<reference evidence="3" key="1">
    <citation type="submission" date="2020-08" db="EMBL/GenBank/DDBJ databases">
        <title>Genome public.</title>
        <authorList>
            <person name="Liu C."/>
            <person name="Sun Q."/>
        </authorList>
    </citation>
    <scope>NUCLEOTIDE SEQUENCE</scope>
    <source>
        <strain evidence="3">NSJ-32</strain>
    </source>
</reference>
<keyword evidence="4" id="KW-1185">Reference proteome</keyword>
<dbReference type="AlphaFoldDB" id="A0A926DTT5"/>
<dbReference type="InterPro" id="IPR027417">
    <property type="entry name" value="P-loop_NTPase"/>
</dbReference>
<gene>
    <name evidence="3" type="ORF">H8730_16580</name>
</gene>
<organism evidence="3 4">
    <name type="scientific">Bianquea renquensis</name>
    <dbReference type="NCBI Taxonomy" id="2763661"/>
    <lineage>
        <taxon>Bacteria</taxon>
        <taxon>Bacillati</taxon>
        <taxon>Bacillota</taxon>
        <taxon>Clostridia</taxon>
        <taxon>Eubacteriales</taxon>
        <taxon>Bianqueaceae</taxon>
        <taxon>Bianquea</taxon>
    </lineage>
</organism>
<feature type="domain" description="AAA" evidence="1">
    <location>
        <begin position="20"/>
        <end position="149"/>
    </location>
</feature>
<dbReference type="Pfam" id="PF13173">
    <property type="entry name" value="AAA_14"/>
    <property type="match status" value="1"/>
</dbReference>
<dbReference type="Pfam" id="PF13635">
    <property type="entry name" value="DUF4143"/>
    <property type="match status" value="1"/>
</dbReference>
<dbReference type="InterPro" id="IPR041682">
    <property type="entry name" value="AAA_14"/>
</dbReference>
<evidence type="ECO:0000313" key="4">
    <source>
        <dbReference type="Proteomes" id="UP000657006"/>
    </source>
</evidence>
<protein>
    <submittedName>
        <fullName evidence="3">ATP-binding protein</fullName>
    </submittedName>
</protein>
<dbReference type="PANTHER" id="PTHR33295">
    <property type="entry name" value="ATPASE"/>
    <property type="match status" value="1"/>
</dbReference>
<dbReference type="Gene3D" id="3.40.50.300">
    <property type="entry name" value="P-loop containing nucleotide triphosphate hydrolases"/>
    <property type="match status" value="1"/>
</dbReference>
<feature type="domain" description="DUF4143" evidence="2">
    <location>
        <begin position="210"/>
        <end position="352"/>
    </location>
</feature>
<dbReference type="EMBL" id="JACRSQ010000050">
    <property type="protein sequence ID" value="MBC8545155.1"/>
    <property type="molecule type" value="Genomic_DNA"/>
</dbReference>
<comment type="caution">
    <text evidence="3">The sequence shown here is derived from an EMBL/GenBank/DDBJ whole genome shotgun (WGS) entry which is preliminary data.</text>
</comment>
<sequence length="406" mass="47034">MVLRNEYLEKLRSWKDEQVIKVVTGIRRCGKSTLLKQYQELLKQEGIQEAQVISINFEELEFEELLDYKKLYAYIKERMQPNQKNYIFLDEIQRVDSFEKVVDSLYVKENTDIYITGSNAYMLSSDLATLLTGRYVEISMLPLSFREYCAITKTDGETAFSEYMKNGGFPYIAVMDKTTEKVTAYLEGIYNTVIVKDIEERQNRREKDPDRRKITDITLLKSIAKFLASVIGSPVSVRSVTDYLISSGRKVSPNTVDDYISALTDSFIFYAVDRFDIVGKQILKANKKLYMVDLGLRNHILSKKHYDLGFSLENIVYFELLRRGYKVNIGKVGSTEVDFVAVKQDETIYFQVTADMKAETTFEREMKPLQSIQDNYEKIVLTLDRYTLGNYEGIKVIHALDWLAGK</sequence>
<accession>A0A926DTT5</accession>
<evidence type="ECO:0000259" key="2">
    <source>
        <dbReference type="Pfam" id="PF13635"/>
    </source>
</evidence>
<keyword evidence="3" id="KW-0067">ATP-binding</keyword>
<dbReference type="GO" id="GO:0005524">
    <property type="term" value="F:ATP binding"/>
    <property type="evidence" value="ECO:0007669"/>
    <property type="project" value="UniProtKB-KW"/>
</dbReference>
<evidence type="ECO:0000313" key="3">
    <source>
        <dbReference type="EMBL" id="MBC8545155.1"/>
    </source>
</evidence>